<feature type="signal peptide" evidence="1">
    <location>
        <begin position="1"/>
        <end position="21"/>
    </location>
</feature>
<evidence type="ECO:0000256" key="1">
    <source>
        <dbReference type="SAM" id="SignalP"/>
    </source>
</evidence>
<gene>
    <name evidence="2" type="ORF">AO063_29200</name>
</gene>
<dbReference type="RefSeq" id="WP_058422503.1">
    <property type="nucleotide sequence ID" value="NZ_LKEF01000067.1"/>
</dbReference>
<dbReference type="Proteomes" id="UP000054197">
    <property type="component" value="Unassembled WGS sequence"/>
</dbReference>
<accession>A0A0W0H721</accession>
<evidence type="ECO:0000313" key="3">
    <source>
        <dbReference type="Proteomes" id="UP000054197"/>
    </source>
</evidence>
<organism evidence="2 3">
    <name type="scientific">Pseudomonas fluorescens ICMP 11288</name>
    <dbReference type="NCBI Taxonomy" id="1198309"/>
    <lineage>
        <taxon>Bacteria</taxon>
        <taxon>Pseudomonadati</taxon>
        <taxon>Pseudomonadota</taxon>
        <taxon>Gammaproteobacteria</taxon>
        <taxon>Pseudomonadales</taxon>
        <taxon>Pseudomonadaceae</taxon>
        <taxon>Pseudomonas</taxon>
    </lineage>
</organism>
<feature type="chain" id="PRO_5006902904" description="Lipoprotein" evidence="1">
    <location>
        <begin position="22"/>
        <end position="149"/>
    </location>
</feature>
<keyword evidence="1" id="KW-0732">Signal</keyword>
<name>A0A0W0H721_PSEFL</name>
<reference evidence="2 3" key="1">
    <citation type="submission" date="2015-09" db="EMBL/GenBank/DDBJ databases">
        <title>Genome sequence of ICMP 11288.</title>
        <authorList>
            <person name="Visnovsky S."/>
            <person name="Lu A."/>
            <person name="Panda P."/>
            <person name="Pitman A."/>
        </authorList>
    </citation>
    <scope>NUCLEOTIDE SEQUENCE [LARGE SCALE GENOMIC DNA]</scope>
    <source>
        <strain evidence="2 3">ICMP 11288</strain>
    </source>
</reference>
<evidence type="ECO:0000313" key="2">
    <source>
        <dbReference type="EMBL" id="KTB56638.1"/>
    </source>
</evidence>
<comment type="caution">
    <text evidence="2">The sequence shown here is derived from an EMBL/GenBank/DDBJ whole genome shotgun (WGS) entry which is preliminary data.</text>
</comment>
<evidence type="ECO:0008006" key="4">
    <source>
        <dbReference type="Google" id="ProtNLM"/>
    </source>
</evidence>
<protein>
    <recommendedName>
        <fullName evidence="4">Lipoprotein</fullName>
    </recommendedName>
</protein>
<dbReference type="EMBL" id="LKEF01000067">
    <property type="protein sequence ID" value="KTB56638.1"/>
    <property type="molecule type" value="Genomic_DNA"/>
</dbReference>
<sequence length="149" mass="15991">MRSLYLLPAVALLGLLAGCDADKMKDVAANDSCSLDSPVNGSEVMSNVPFEPWGWAYNAVASTIPKDVTLQIINAKNDVVLTSPVARVPRPDVAKAFSKPDLANSGFVGKIDISKLDAGTYSIKVIQQEGNFRYNCTSPTKFKIQAKKA</sequence>
<dbReference type="AlphaFoldDB" id="A0A0W0H721"/>
<dbReference type="PROSITE" id="PS51257">
    <property type="entry name" value="PROKAR_LIPOPROTEIN"/>
    <property type="match status" value="1"/>
</dbReference>
<proteinExistence type="predicted"/>